<reference evidence="1 2" key="1">
    <citation type="submission" date="2016-11" db="EMBL/GenBank/DDBJ databases">
        <authorList>
            <person name="Jaros S."/>
            <person name="Januszkiewicz K."/>
            <person name="Wedrychowicz H."/>
        </authorList>
    </citation>
    <scope>NUCLEOTIDE SEQUENCE [LARGE SCALE GENOMIC DNA]</scope>
</reference>
<gene>
    <name evidence="1" type="primary">BQ5605_C009g05725</name>
    <name evidence="1" type="ORF">BQ5605_C009G05725</name>
</gene>
<sequence length="54" mass="5780">MPPLQDSRSQPLVMPTVKELSLTRRNSALAPAQVNPSTLSIFSNVAASVLTQCL</sequence>
<dbReference type="Proteomes" id="UP000249464">
    <property type="component" value="Unassembled WGS sequence"/>
</dbReference>
<protein>
    <submittedName>
        <fullName evidence="1">BQ5605_C009g05725 protein</fullName>
    </submittedName>
</protein>
<dbReference type="AlphaFoldDB" id="A0A2X0P9D0"/>
<keyword evidence="2" id="KW-1185">Reference proteome</keyword>
<dbReference type="EMBL" id="FQNC01000049">
    <property type="protein sequence ID" value="SGY84894.1"/>
    <property type="molecule type" value="Genomic_DNA"/>
</dbReference>
<evidence type="ECO:0000313" key="1">
    <source>
        <dbReference type="EMBL" id="SGY84894.1"/>
    </source>
</evidence>
<accession>A0A2X0P9D0</accession>
<evidence type="ECO:0000313" key="2">
    <source>
        <dbReference type="Proteomes" id="UP000249464"/>
    </source>
</evidence>
<proteinExistence type="predicted"/>
<name>A0A2X0P9D0_9BASI</name>
<organism evidence="1 2">
    <name type="scientific">Microbotryum silenes-dioicae</name>
    <dbReference type="NCBI Taxonomy" id="796604"/>
    <lineage>
        <taxon>Eukaryota</taxon>
        <taxon>Fungi</taxon>
        <taxon>Dikarya</taxon>
        <taxon>Basidiomycota</taxon>
        <taxon>Pucciniomycotina</taxon>
        <taxon>Microbotryomycetes</taxon>
        <taxon>Microbotryales</taxon>
        <taxon>Microbotryaceae</taxon>
        <taxon>Microbotryum</taxon>
    </lineage>
</organism>